<evidence type="ECO:0000256" key="1">
    <source>
        <dbReference type="SAM" id="MobiDB-lite"/>
    </source>
</evidence>
<gene>
    <name evidence="2" type="ORF">EXN66_Car009276</name>
</gene>
<accession>A0A6G1PTG9</accession>
<dbReference type="AlphaFoldDB" id="A0A6G1PTG9"/>
<name>A0A6G1PTG9_CHAAH</name>
<dbReference type="Proteomes" id="UP000503349">
    <property type="component" value="Chromosome 9"/>
</dbReference>
<evidence type="ECO:0000313" key="3">
    <source>
        <dbReference type="Proteomes" id="UP000503349"/>
    </source>
</evidence>
<keyword evidence="3" id="KW-1185">Reference proteome</keyword>
<protein>
    <submittedName>
        <fullName evidence="2">Uncharacterized protein</fullName>
    </submittedName>
</protein>
<organism evidence="2 3">
    <name type="scientific">Channa argus</name>
    <name type="common">Northern snakehead</name>
    <name type="synonym">Ophicephalus argus</name>
    <dbReference type="NCBI Taxonomy" id="215402"/>
    <lineage>
        <taxon>Eukaryota</taxon>
        <taxon>Metazoa</taxon>
        <taxon>Chordata</taxon>
        <taxon>Craniata</taxon>
        <taxon>Vertebrata</taxon>
        <taxon>Euteleostomi</taxon>
        <taxon>Actinopterygii</taxon>
        <taxon>Neopterygii</taxon>
        <taxon>Teleostei</taxon>
        <taxon>Neoteleostei</taxon>
        <taxon>Acanthomorphata</taxon>
        <taxon>Anabantaria</taxon>
        <taxon>Anabantiformes</taxon>
        <taxon>Channoidei</taxon>
        <taxon>Channidae</taxon>
        <taxon>Channa</taxon>
    </lineage>
</organism>
<reference evidence="2 3" key="1">
    <citation type="submission" date="2019-02" db="EMBL/GenBank/DDBJ databases">
        <title>Opniocepnalus argus genome.</title>
        <authorList>
            <person name="Zhou C."/>
            <person name="Xiao S."/>
        </authorList>
    </citation>
    <scope>NUCLEOTIDE SEQUENCE [LARGE SCALE GENOMIC DNA]</scope>
    <source>
        <strain evidence="2">OARG1902GOOAL</strain>
        <tissue evidence="2">Muscle</tissue>
    </source>
</reference>
<dbReference type="EMBL" id="CM015720">
    <property type="protein sequence ID" value="KAF3693600.1"/>
    <property type="molecule type" value="Genomic_DNA"/>
</dbReference>
<sequence length="108" mass="11776">MSSHGSQGAANPNRNLTNPVVIQPVSGLPWTAQPTCFLCQQLRAALCLRTSPLHHSQKTQSRESMSSQSQFSPQARSASPHSLFSPSIRFVTFTRGHDEGSVGKNSWN</sequence>
<evidence type="ECO:0000313" key="2">
    <source>
        <dbReference type="EMBL" id="KAF3693600.1"/>
    </source>
</evidence>
<proteinExistence type="predicted"/>
<feature type="region of interest" description="Disordered" evidence="1">
    <location>
        <begin position="53"/>
        <end position="83"/>
    </location>
</feature>
<reference evidence="3" key="2">
    <citation type="submission" date="2019-02" db="EMBL/GenBank/DDBJ databases">
        <title>Opniocepnalus argus Var Kimnra genome.</title>
        <authorList>
            <person name="Zhou C."/>
            <person name="Xiao S."/>
        </authorList>
    </citation>
    <scope>NUCLEOTIDE SEQUENCE [LARGE SCALE GENOMIC DNA]</scope>
</reference>
<feature type="compositionally biased region" description="Low complexity" evidence="1">
    <location>
        <begin position="62"/>
        <end position="74"/>
    </location>
</feature>